<gene>
    <name evidence="2" type="ORF">DFR51_0433</name>
</gene>
<feature type="domain" description="BFD-like [2Fe-2S]-binding" evidence="1">
    <location>
        <begin position="2"/>
        <end position="49"/>
    </location>
</feature>
<dbReference type="InterPro" id="IPR007419">
    <property type="entry name" value="BFD-like_2Fe2S-bd_dom"/>
</dbReference>
<accession>A0ABX9T0P9</accession>
<dbReference type="Proteomes" id="UP000276029">
    <property type="component" value="Unassembled WGS sequence"/>
</dbReference>
<dbReference type="InterPro" id="IPR041854">
    <property type="entry name" value="BFD-like_2Fe2S-bd_dom_sf"/>
</dbReference>
<dbReference type="Pfam" id="PF04324">
    <property type="entry name" value="Fer2_BFD"/>
    <property type="match status" value="1"/>
</dbReference>
<evidence type="ECO:0000313" key="2">
    <source>
        <dbReference type="EMBL" id="RKS90890.1"/>
    </source>
</evidence>
<reference evidence="2 3" key="1">
    <citation type="submission" date="2018-10" db="EMBL/GenBank/DDBJ databases">
        <title>Genomic Encyclopedia of Type Strains, Phase IV (KMG-IV): sequencing the most valuable type-strain genomes for metagenomic binning, comparative biology and taxonomic classification.</title>
        <authorList>
            <person name="Goeker M."/>
        </authorList>
    </citation>
    <scope>NUCLEOTIDE SEQUENCE [LARGE SCALE GENOMIC DNA]</scope>
    <source>
        <strain evidence="2 3">DSM 19791</strain>
    </source>
</reference>
<proteinExistence type="predicted"/>
<evidence type="ECO:0000313" key="3">
    <source>
        <dbReference type="Proteomes" id="UP000276029"/>
    </source>
</evidence>
<comment type="caution">
    <text evidence="2">The sequence shown here is derived from an EMBL/GenBank/DDBJ whole genome shotgun (WGS) entry which is preliminary data.</text>
</comment>
<organism evidence="2 3">
    <name type="scientific">Sphingosinicella microcystinivorans</name>
    <dbReference type="NCBI Taxonomy" id="335406"/>
    <lineage>
        <taxon>Bacteria</taxon>
        <taxon>Pseudomonadati</taxon>
        <taxon>Pseudomonadota</taxon>
        <taxon>Alphaproteobacteria</taxon>
        <taxon>Sphingomonadales</taxon>
        <taxon>Sphingosinicellaceae</taxon>
        <taxon>Sphingosinicella</taxon>
    </lineage>
</organism>
<dbReference type="Gene3D" id="1.10.10.1100">
    <property type="entry name" value="BFD-like [2Fe-2S]-binding domain"/>
    <property type="match status" value="1"/>
</dbReference>
<protein>
    <submittedName>
        <fullName evidence="2">Bacterioferritin-associated ferredoxin</fullName>
    </submittedName>
</protein>
<evidence type="ECO:0000259" key="1">
    <source>
        <dbReference type="Pfam" id="PF04324"/>
    </source>
</evidence>
<dbReference type="EMBL" id="RBWX01000007">
    <property type="protein sequence ID" value="RKS90890.1"/>
    <property type="molecule type" value="Genomic_DNA"/>
</dbReference>
<keyword evidence="3" id="KW-1185">Reference proteome</keyword>
<sequence length="54" mass="5734">MILCVCNALRENDVRAAAGPKGCPVETYARLGARPQCGQCLPHARRLLKGGRAA</sequence>
<name>A0ABX9T0P9_SPHMI</name>